<proteinExistence type="predicted"/>
<evidence type="ECO:0000256" key="1">
    <source>
        <dbReference type="SAM" id="Phobius"/>
    </source>
</evidence>
<keyword evidence="1" id="KW-0472">Membrane</keyword>
<dbReference type="AlphaFoldDB" id="A0A2P2Q428"/>
<reference evidence="2" key="1">
    <citation type="submission" date="2018-02" db="EMBL/GenBank/DDBJ databases">
        <title>Rhizophora mucronata_Transcriptome.</title>
        <authorList>
            <person name="Meera S.P."/>
            <person name="Sreeshan A."/>
            <person name="Augustine A."/>
        </authorList>
    </citation>
    <scope>NUCLEOTIDE SEQUENCE</scope>
    <source>
        <tissue evidence="2">Leaf</tissue>
    </source>
</reference>
<name>A0A2P2Q428_RHIMU</name>
<sequence length="31" mass="3692">MERITISNFHLFSLYIYSSPIWVLMVGLFIT</sequence>
<keyword evidence="1" id="KW-0812">Transmembrane</keyword>
<organism evidence="2">
    <name type="scientific">Rhizophora mucronata</name>
    <name type="common">Asiatic mangrove</name>
    <dbReference type="NCBI Taxonomy" id="61149"/>
    <lineage>
        <taxon>Eukaryota</taxon>
        <taxon>Viridiplantae</taxon>
        <taxon>Streptophyta</taxon>
        <taxon>Embryophyta</taxon>
        <taxon>Tracheophyta</taxon>
        <taxon>Spermatophyta</taxon>
        <taxon>Magnoliopsida</taxon>
        <taxon>eudicotyledons</taxon>
        <taxon>Gunneridae</taxon>
        <taxon>Pentapetalae</taxon>
        <taxon>rosids</taxon>
        <taxon>fabids</taxon>
        <taxon>Malpighiales</taxon>
        <taxon>Rhizophoraceae</taxon>
        <taxon>Rhizophora</taxon>
    </lineage>
</organism>
<dbReference type="EMBL" id="GGEC01081199">
    <property type="protein sequence ID" value="MBX61683.1"/>
    <property type="molecule type" value="Transcribed_RNA"/>
</dbReference>
<feature type="transmembrane region" description="Helical" evidence="1">
    <location>
        <begin position="12"/>
        <end position="30"/>
    </location>
</feature>
<keyword evidence="1" id="KW-1133">Transmembrane helix</keyword>
<evidence type="ECO:0000313" key="2">
    <source>
        <dbReference type="EMBL" id="MBX61683.1"/>
    </source>
</evidence>
<protein>
    <submittedName>
        <fullName evidence="2">Baculoviral IAP repeat-containing protein 7-A</fullName>
    </submittedName>
</protein>
<accession>A0A2P2Q428</accession>